<evidence type="ECO:0000313" key="4">
    <source>
        <dbReference type="EMBL" id="QWG00027.1"/>
    </source>
</evidence>
<dbReference type="PANTHER" id="PTHR37302">
    <property type="entry name" value="SLR1116 PROTEIN"/>
    <property type="match status" value="1"/>
</dbReference>
<dbReference type="PANTHER" id="PTHR37302:SF3">
    <property type="entry name" value="DAMAGE-INDUCIBLE PROTEIN DINB"/>
    <property type="match status" value="1"/>
</dbReference>
<feature type="binding site" evidence="3">
    <location>
        <position position="129"/>
    </location>
    <ligand>
        <name>a divalent metal cation</name>
        <dbReference type="ChEBI" id="CHEBI:60240"/>
    </ligand>
</feature>
<evidence type="ECO:0000256" key="1">
    <source>
        <dbReference type="ARBA" id="ARBA00008635"/>
    </source>
</evidence>
<keyword evidence="5" id="KW-1185">Reference proteome</keyword>
<protein>
    <recommendedName>
        <fullName evidence="6">DinB family protein</fullName>
    </recommendedName>
</protein>
<dbReference type="AlphaFoldDB" id="A0AAX1MXS0"/>
<feature type="binding site" evidence="3">
    <location>
        <position position="125"/>
    </location>
    <ligand>
        <name>a divalent metal cation</name>
        <dbReference type="ChEBI" id="CHEBI:60240"/>
    </ligand>
</feature>
<dbReference type="InterPro" id="IPR034660">
    <property type="entry name" value="DinB/YfiT-like"/>
</dbReference>
<evidence type="ECO:0000313" key="5">
    <source>
        <dbReference type="Proteomes" id="UP000678679"/>
    </source>
</evidence>
<dbReference type="SUPFAM" id="SSF109854">
    <property type="entry name" value="DinB/YfiT-like putative metalloenzymes"/>
    <property type="match status" value="1"/>
</dbReference>
<dbReference type="Proteomes" id="UP000678679">
    <property type="component" value="Chromosome 1"/>
</dbReference>
<name>A0AAX1MXS0_9BACT</name>
<dbReference type="InterPro" id="IPR007837">
    <property type="entry name" value="DinB"/>
</dbReference>
<organism evidence="4 5">
    <name type="scientific">Flammeovirga yaeyamensis</name>
    <dbReference type="NCBI Taxonomy" id="367791"/>
    <lineage>
        <taxon>Bacteria</taxon>
        <taxon>Pseudomonadati</taxon>
        <taxon>Bacteroidota</taxon>
        <taxon>Cytophagia</taxon>
        <taxon>Cytophagales</taxon>
        <taxon>Flammeovirgaceae</taxon>
        <taxon>Flammeovirga</taxon>
    </lineage>
</organism>
<dbReference type="RefSeq" id="WP_169663501.1">
    <property type="nucleotide sequence ID" value="NZ_CP076132.1"/>
</dbReference>
<evidence type="ECO:0008006" key="6">
    <source>
        <dbReference type="Google" id="ProtNLM"/>
    </source>
</evidence>
<dbReference type="Pfam" id="PF05163">
    <property type="entry name" value="DinB"/>
    <property type="match status" value="1"/>
</dbReference>
<dbReference type="GO" id="GO:0046872">
    <property type="term" value="F:metal ion binding"/>
    <property type="evidence" value="ECO:0007669"/>
    <property type="project" value="UniProtKB-KW"/>
</dbReference>
<accession>A0AAX1MXS0</accession>
<dbReference type="KEGG" id="fya:KMW28_10205"/>
<proteinExistence type="inferred from homology"/>
<keyword evidence="2 3" id="KW-0479">Metal-binding</keyword>
<dbReference type="EMBL" id="CP076132">
    <property type="protein sequence ID" value="QWG00027.1"/>
    <property type="molecule type" value="Genomic_DNA"/>
</dbReference>
<sequence>MTEIKLLSKYNLWANQRIANWLLSNEANRLDKNCKSSFPTIGLTINHIWDAQIFYLSVVKKIPFNKSWDKSTVTAINGLVEQSIEFDNYTLNLGECELSELRTVKTKNLSGTFSQENLLQHCMNHSTFHRGQIITMGHQLELTKAPSTDLFNFLAEIGEKS</sequence>
<dbReference type="Gene3D" id="1.20.120.450">
    <property type="entry name" value="dinb family like domain"/>
    <property type="match status" value="1"/>
</dbReference>
<feature type="binding site" evidence="3">
    <location>
        <position position="47"/>
    </location>
    <ligand>
        <name>a divalent metal cation</name>
        <dbReference type="ChEBI" id="CHEBI:60240"/>
    </ligand>
</feature>
<gene>
    <name evidence="4" type="ORF">KMW28_10205</name>
</gene>
<reference evidence="4 5" key="1">
    <citation type="submission" date="2021-05" db="EMBL/GenBank/DDBJ databases">
        <title>Comparative genomic studies on the polysaccharide-degrading batcterial strains of the Flammeovirga genus.</title>
        <authorList>
            <person name="Zewei F."/>
            <person name="Zheng Z."/>
            <person name="Yu L."/>
            <person name="Ruyue G."/>
            <person name="Yanhong M."/>
            <person name="Yuanyuan C."/>
            <person name="Jingyan G."/>
            <person name="Wenjun H."/>
        </authorList>
    </citation>
    <scope>NUCLEOTIDE SEQUENCE [LARGE SCALE GENOMIC DNA]</scope>
    <source>
        <strain evidence="4 5">NBRC:100898</strain>
    </source>
</reference>
<evidence type="ECO:0000256" key="2">
    <source>
        <dbReference type="ARBA" id="ARBA00022723"/>
    </source>
</evidence>
<comment type="similarity">
    <text evidence="1">Belongs to the DinB family.</text>
</comment>
<evidence type="ECO:0000256" key="3">
    <source>
        <dbReference type="PIRSR" id="PIRSR607837-1"/>
    </source>
</evidence>